<dbReference type="InterPro" id="IPR036237">
    <property type="entry name" value="Xyl_isomerase-like_sf"/>
</dbReference>
<dbReference type="GO" id="GO:0008903">
    <property type="term" value="F:hydroxypyruvate isomerase activity"/>
    <property type="evidence" value="ECO:0007669"/>
    <property type="project" value="TreeGrafter"/>
</dbReference>
<dbReference type="InterPro" id="IPR013022">
    <property type="entry name" value="Xyl_isomerase-like_TIM-brl"/>
</dbReference>
<accession>A0A1I7U974</accession>
<sequence>MSLDTAIDYAKTLGCRRIHVMAGIPKTPDDVEFSRETYSENILFAAKKLADHGLLCLIEPINQYTIPGYRLNNYEEAMRLIGMDETKNLKIQYDTFHSQQINGQIGATIRKLKESIGYIQVAQVPHRGPCDSPGELDYKFIFDEIRSIDATWIIGAEYTDSKGNFDWIQNMNLSF</sequence>
<dbReference type="WBParaSite" id="Csp11.Scaffold629.g16139.t1">
    <property type="protein sequence ID" value="Csp11.Scaffold629.g16139.t1"/>
    <property type="gene ID" value="Csp11.Scaffold629.g16139"/>
</dbReference>
<evidence type="ECO:0000313" key="4">
    <source>
        <dbReference type="WBParaSite" id="Csp11.Scaffold629.g16139.t1"/>
    </source>
</evidence>
<feature type="domain" description="Xylose isomerase-like TIM barrel" evidence="2">
    <location>
        <begin position="3"/>
        <end position="162"/>
    </location>
</feature>
<proteinExistence type="predicted"/>
<dbReference type="STRING" id="1561998.A0A1I7U974"/>
<dbReference type="PANTHER" id="PTHR43489:SF6">
    <property type="entry name" value="HYDROXYPYRUVATE ISOMERASE-RELATED"/>
    <property type="match status" value="1"/>
</dbReference>
<evidence type="ECO:0000259" key="2">
    <source>
        <dbReference type="Pfam" id="PF01261"/>
    </source>
</evidence>
<keyword evidence="1" id="KW-0413">Isomerase</keyword>
<protein>
    <submittedName>
        <fullName evidence="4">AP_endonuc_2 domain-containing protein</fullName>
    </submittedName>
</protein>
<dbReference type="Gene3D" id="3.20.20.150">
    <property type="entry name" value="Divalent-metal-dependent TIM barrel enzymes"/>
    <property type="match status" value="1"/>
</dbReference>
<dbReference type="AlphaFoldDB" id="A0A1I7U974"/>
<dbReference type="InterPro" id="IPR050417">
    <property type="entry name" value="Sugar_Epim/Isomerase"/>
</dbReference>
<dbReference type="Pfam" id="PF01261">
    <property type="entry name" value="AP_endonuc_2"/>
    <property type="match status" value="1"/>
</dbReference>
<dbReference type="GO" id="GO:0046487">
    <property type="term" value="P:glyoxylate metabolic process"/>
    <property type="evidence" value="ECO:0007669"/>
    <property type="project" value="TreeGrafter"/>
</dbReference>
<name>A0A1I7U974_9PELO</name>
<organism evidence="3 4">
    <name type="scientific">Caenorhabditis tropicalis</name>
    <dbReference type="NCBI Taxonomy" id="1561998"/>
    <lineage>
        <taxon>Eukaryota</taxon>
        <taxon>Metazoa</taxon>
        <taxon>Ecdysozoa</taxon>
        <taxon>Nematoda</taxon>
        <taxon>Chromadorea</taxon>
        <taxon>Rhabditida</taxon>
        <taxon>Rhabditina</taxon>
        <taxon>Rhabditomorpha</taxon>
        <taxon>Rhabditoidea</taxon>
        <taxon>Rhabditidae</taxon>
        <taxon>Peloderinae</taxon>
        <taxon>Caenorhabditis</taxon>
    </lineage>
</organism>
<dbReference type="Proteomes" id="UP000095282">
    <property type="component" value="Unplaced"/>
</dbReference>
<keyword evidence="3" id="KW-1185">Reference proteome</keyword>
<dbReference type="eggNOG" id="KOG4518">
    <property type="taxonomic scope" value="Eukaryota"/>
</dbReference>
<reference evidence="4" key="1">
    <citation type="submission" date="2016-11" db="UniProtKB">
        <authorList>
            <consortium name="WormBaseParasite"/>
        </authorList>
    </citation>
    <scope>IDENTIFICATION</scope>
</reference>
<dbReference type="PANTHER" id="PTHR43489">
    <property type="entry name" value="ISOMERASE"/>
    <property type="match status" value="1"/>
</dbReference>
<evidence type="ECO:0000256" key="1">
    <source>
        <dbReference type="ARBA" id="ARBA00023235"/>
    </source>
</evidence>
<evidence type="ECO:0000313" key="3">
    <source>
        <dbReference type="Proteomes" id="UP000095282"/>
    </source>
</evidence>
<dbReference type="SUPFAM" id="SSF51658">
    <property type="entry name" value="Xylose isomerase-like"/>
    <property type="match status" value="1"/>
</dbReference>